<dbReference type="SUPFAM" id="SSF51735">
    <property type="entry name" value="NAD(P)-binding Rossmann-fold domains"/>
    <property type="match status" value="1"/>
</dbReference>
<dbReference type="PANTHER" id="PTHR43205">
    <property type="entry name" value="PROSTAGLANDIN REDUCTASE"/>
    <property type="match status" value="1"/>
</dbReference>
<evidence type="ECO:0000313" key="1">
    <source>
        <dbReference type="EMBL" id="KAH9318774.1"/>
    </source>
</evidence>
<accession>A0AA38G8K3</accession>
<dbReference type="Proteomes" id="UP000824469">
    <property type="component" value="Unassembled WGS sequence"/>
</dbReference>
<dbReference type="GO" id="GO:0016628">
    <property type="term" value="F:oxidoreductase activity, acting on the CH-CH group of donors, NAD or NADP as acceptor"/>
    <property type="evidence" value="ECO:0007669"/>
    <property type="project" value="InterPro"/>
</dbReference>
<dbReference type="EMBL" id="JAHRHJ020000004">
    <property type="protein sequence ID" value="KAH9318774.1"/>
    <property type="molecule type" value="Genomic_DNA"/>
</dbReference>
<comment type="caution">
    <text evidence="1">The sequence shown here is derived from an EMBL/GenBank/DDBJ whole genome shotgun (WGS) entry which is preliminary data.</text>
</comment>
<dbReference type="InterPro" id="IPR036291">
    <property type="entry name" value="NAD(P)-bd_dom_sf"/>
</dbReference>
<reference evidence="1 2" key="1">
    <citation type="journal article" date="2021" name="Nat. Plants">
        <title>The Taxus genome provides insights into paclitaxel biosynthesis.</title>
        <authorList>
            <person name="Xiong X."/>
            <person name="Gou J."/>
            <person name="Liao Q."/>
            <person name="Li Y."/>
            <person name="Zhou Q."/>
            <person name="Bi G."/>
            <person name="Li C."/>
            <person name="Du R."/>
            <person name="Wang X."/>
            <person name="Sun T."/>
            <person name="Guo L."/>
            <person name="Liang H."/>
            <person name="Lu P."/>
            <person name="Wu Y."/>
            <person name="Zhang Z."/>
            <person name="Ro D.K."/>
            <person name="Shang Y."/>
            <person name="Huang S."/>
            <person name="Yan J."/>
        </authorList>
    </citation>
    <scope>NUCLEOTIDE SEQUENCE [LARGE SCALE GENOMIC DNA]</scope>
    <source>
        <strain evidence="1">Ta-2019</strain>
    </source>
</reference>
<feature type="non-terminal residue" evidence="1">
    <location>
        <position position="123"/>
    </location>
</feature>
<evidence type="ECO:0008006" key="3">
    <source>
        <dbReference type="Google" id="ProtNLM"/>
    </source>
</evidence>
<dbReference type="Gene3D" id="3.40.50.720">
    <property type="entry name" value="NAD(P)-binding Rossmann-like Domain"/>
    <property type="match status" value="1"/>
</dbReference>
<keyword evidence="2" id="KW-1185">Reference proteome</keyword>
<sequence>GIDIYFDNVGGKLLESVLNHINMNARILIFGMISEYNKGEWIKQYGVRNLLNLVGKHAKMEGILFDYKDMHANKEFLFDKYMDIKNKFLEEMRGYMETGTIKYKEDVTKGIKKFPDAFDLLIS</sequence>
<dbReference type="Gene3D" id="3.90.180.10">
    <property type="entry name" value="Medium-chain alcohol dehydrogenases, catalytic domain"/>
    <property type="match status" value="1"/>
</dbReference>
<dbReference type="OMA" id="CARIPLC"/>
<dbReference type="PANTHER" id="PTHR43205:SF7">
    <property type="entry name" value="PROSTAGLANDIN REDUCTASE 1"/>
    <property type="match status" value="1"/>
</dbReference>
<name>A0AA38G8K3_TAXCH</name>
<dbReference type="InterPro" id="IPR045010">
    <property type="entry name" value="MDR_fam"/>
</dbReference>
<gene>
    <name evidence="1" type="ORF">KI387_020543</name>
</gene>
<protein>
    <recommendedName>
        <fullName evidence="3">NADP-dependent oxidoreductase</fullName>
    </recommendedName>
</protein>
<feature type="non-terminal residue" evidence="1">
    <location>
        <position position="1"/>
    </location>
</feature>
<evidence type="ECO:0000313" key="2">
    <source>
        <dbReference type="Proteomes" id="UP000824469"/>
    </source>
</evidence>
<dbReference type="AlphaFoldDB" id="A0AA38G8K3"/>
<organism evidence="1 2">
    <name type="scientific">Taxus chinensis</name>
    <name type="common">Chinese yew</name>
    <name type="synonym">Taxus wallichiana var. chinensis</name>
    <dbReference type="NCBI Taxonomy" id="29808"/>
    <lineage>
        <taxon>Eukaryota</taxon>
        <taxon>Viridiplantae</taxon>
        <taxon>Streptophyta</taxon>
        <taxon>Embryophyta</taxon>
        <taxon>Tracheophyta</taxon>
        <taxon>Spermatophyta</taxon>
        <taxon>Pinopsida</taxon>
        <taxon>Pinidae</taxon>
        <taxon>Conifers II</taxon>
        <taxon>Cupressales</taxon>
        <taxon>Taxaceae</taxon>
        <taxon>Taxus</taxon>
    </lineage>
</organism>
<proteinExistence type="predicted"/>